<proteinExistence type="predicted"/>
<organism evidence="1">
    <name type="scientific">Anguilla anguilla</name>
    <name type="common">European freshwater eel</name>
    <name type="synonym">Muraena anguilla</name>
    <dbReference type="NCBI Taxonomy" id="7936"/>
    <lineage>
        <taxon>Eukaryota</taxon>
        <taxon>Metazoa</taxon>
        <taxon>Chordata</taxon>
        <taxon>Craniata</taxon>
        <taxon>Vertebrata</taxon>
        <taxon>Euteleostomi</taxon>
        <taxon>Actinopterygii</taxon>
        <taxon>Neopterygii</taxon>
        <taxon>Teleostei</taxon>
        <taxon>Anguilliformes</taxon>
        <taxon>Anguillidae</taxon>
        <taxon>Anguilla</taxon>
    </lineage>
</organism>
<accession>A0A0E9URB3</accession>
<evidence type="ECO:0000313" key="1">
    <source>
        <dbReference type="EMBL" id="JAH68414.1"/>
    </source>
</evidence>
<dbReference type="EMBL" id="GBXM01040163">
    <property type="protein sequence ID" value="JAH68414.1"/>
    <property type="molecule type" value="Transcribed_RNA"/>
</dbReference>
<sequence length="27" mass="3209">MGWPRSIWFMAIFTSPMMSCLEKRSKS</sequence>
<reference evidence="1" key="2">
    <citation type="journal article" date="2015" name="Fish Shellfish Immunol.">
        <title>Early steps in the European eel (Anguilla anguilla)-Vibrio vulnificus interaction in the gills: Role of the RtxA13 toxin.</title>
        <authorList>
            <person name="Callol A."/>
            <person name="Pajuelo D."/>
            <person name="Ebbesson L."/>
            <person name="Teles M."/>
            <person name="MacKenzie S."/>
            <person name="Amaro C."/>
        </authorList>
    </citation>
    <scope>NUCLEOTIDE SEQUENCE</scope>
</reference>
<name>A0A0E9URB3_ANGAN</name>
<reference evidence="1" key="1">
    <citation type="submission" date="2014-11" db="EMBL/GenBank/DDBJ databases">
        <authorList>
            <person name="Amaro Gonzalez C."/>
        </authorList>
    </citation>
    <scope>NUCLEOTIDE SEQUENCE</scope>
</reference>
<dbReference type="AlphaFoldDB" id="A0A0E9URB3"/>
<protein>
    <submittedName>
        <fullName evidence="1">Uncharacterized protein</fullName>
    </submittedName>
</protein>